<dbReference type="Pfam" id="PF00169">
    <property type="entry name" value="PH"/>
    <property type="match status" value="1"/>
</dbReference>
<dbReference type="SUPFAM" id="SSF50729">
    <property type="entry name" value="PH domain-like"/>
    <property type="match status" value="1"/>
</dbReference>
<sequence>SRKAQEELLHSGGNAQSALKPTASPTMAVISKATTFTRSVLYWSMHCWRALPIKRHPAASSGGGGGGGMGLFADVWANYKETGNEAAVHRVIAANFRHADEHSSVLQAFADELETFVSATDVLLLMLSVGLGGIHDTQHSFLGILLREDVVQPKIVEVLLEKLSEFAVNMDDASIHRNIPKLILREIRWIDHVVQASSLVEKLLGTLPAFPVAVQAEIIYLLPEIASDDDNRTVVDALLELMKSEANLVGHCIEALGNFNVVNDQTDEVIQCVTDRLSSAALTDLPVIVKYLVLEAPIEDFELMLAELIEKLSTIIAFSAHDTSAMSQPARSRRAGLENNKEALILGGVVQGFYVRDELMKAFLTRMKAAKQQESDLQMFEVWMLFGAHSIATHRDKTEKLVRAFVQSGQIGSSLLQQAIKGHADALRSYFPSILQLASVLVSLNDAKSASVGGLLYELLFDEFSPEQANHASDQVQFYRGEVRECGRLVALEWPDSNNLFITQIVTGLLQHCLSKNVGPADVALKTLEYLVSGSPSYRLSAKKKAKHIQRRERFRVFLPLLKQMIDMMDFFSSSQVRDIYNLLFAIGGSEDPDLCNAVRKQSFHQDARFQLMGIIGAIARLQRMLRHLAETSGEFANDDTESNDIVMESEPLSQPQATERVAVTLNKWLMELHDSSFASSKSFQSMLAELTHFVEKLDMDNYETVMVGIISDFYTELLLSTFVEDCDTKKPDSEYTKVIMNGSLKSELCLRLDKVCMHQVELRSPVYLKIMDLVVSDDPADRESLMILSPLVTLLMVCARKLNKLSEIECVLVCPIQLPEKSIMDDFAGLDSSVQNAVCCAFWHAINWIRSLVNFFVQEKADYYVQNTTKRLHDLLDLEKTLVDECVVINRTFTAPSESGMVFAAAATPIVKKRGRPPKSEQHHSSASLTESFVPLKTRVVDILAFPVGLQGVHDSSTSKEHRGGLLTQKSVCFLLQLLRQHVELSESALKQTRGFAWAKPSGGGPAKMHESYQTPAAIFSHAMVMGVFRAAGKFATIVLSGLPTQAEAEDDEQAIPTVDPLSLSLLEEYLRLAAKVIEIHIDQSSSIKATPALTSQLQALLLPDEAKLDPITIDSVQMNEVSQRSFKKLMEFRRALTTPAMAVDLLNSLTALVSFSYGFNAKHVLRLRESLPLNDQCDSLGDLMASRVSKLARKILQQDWSHGDPKFLYKKADIEVFLRCYLHYNVNVLGAIQDVSIQGFLLLAESNGKAIESYPTLTKKTVAIYHRVMMETLVTVLSRVDYSGGANDTALLLNVTLQTVLLFKLLVCMSKGFQKSSIVGNILKGGKGFIEAILHAMPFFQENFRFHHDKIITVITELQVATRRIQVLCAHGKLVKDPTAASQVPTVKRLLEKLIYKGEELAKANGVLDAYTTGLITTEREKKKMETTTKRRRNSPHKGARPPKAEFGGSNLCIQEASDRVVTPRGHAKNHNHVSQAGSSPPEPLLAAESKRGIAGGVAQFNVDAECFASLHVAASMKNIIAAKVSVIRKRSQLTSSTASNYEAAGRSDVVSTVPQEPSVHHGKMHICTGEGTSATEQVVDVVLCVSIDAVHAVTEVGNTLVFEARFARLKEIIWDHSEKSLRFTMDDNSSSDYFVFPSLKEVETKIVAATQDLAQRPEQIYVGVLIGKNLPSPIQQRRASGVGLADAQHPLLPTAKRRELLLQERPARNTVGRDRLGLDYIHNGYLVFTCSINGDVRSIKLDMYYVYVFPSPDCHDRSACLFSYTYDTIESCESMGTRLELRFRRSGTKQPTYLAFQSLEAQYIRDAIWYLKTGVYMDVYYRQLSLTSSGGAPGANRQPSTATRRHSIISRFQDEEALRQRIESRCLVIGCHGQHEPSLTSSEHSSRHEGMGQLQGFCPEHTTQVSSPRSPSKRSLFTREKSIQLIPTLHSKHYARMLRYQGQLTKKGGKFQLTKNWNPKFAALFETPVGGFLCYYDKQSHCPGIAATPKERRVIDLSSVICIRPESTVANAPKYAFDIVTLYRNWTFAAPDAEEYEVWLQVLADAVEKHTSIAPDKRLKYAVKVTLDPGNHFLPRHENSATLEITAHGVTILTGSDGDSEVYSWYFTEIQKWSVVLQHGDVCCLLSCLSMTSADSNLGYHDFIFQTPDASNICHAIEFYVGKCMAKLEMLSIGYIEGLKRSWRSEMNGTAHELVSFRSEQVLRKTSAATSLPVKQMSMQAKLGSPPKQHLVSAVSLAPINTDRPAVQPPPVPATTDAHEVRPSEQSATVQEASNRPSSSPSKGETAGRISRETSREAPDDVTPKTNTSPKIKDLTPMWIKSKEFDSPPPSPPRTEQQPSPARSLTLDVAAERNQPPPQQEEPVPHSGPSEEAQDEEERFVSFDYVDVHRDGNEDDSSAQKQGGLQPSSNTSSSADVFEDAIDGLVDMRTVSVFNVTEEAPDLKCNTTAASNCQNQQPPVHEDIQVATTTATDSGCQVHGLKRSHSLDQVAEVTVFEDDHRDWGLCSMNSDGVEAAKEQQINLEAASEVKLLRSTPEAIDVEDEAVVDHPEIVHDIRDTNATLTTTSLDSLEARNELNKAIERPIPVDGQDEEETELSSVEEVVAPLEVDEAVTIDCTLADEGITCNEEQTDAMCTFRKADYSMQDVNEDVKRTSSEAEIDVGVLEVDAESSAQDILAKQLEDAIAVPLPEDTEPALQTSDLTAQRLEDDHGAAITEEIPTDGEDEVDAKVNASKSVTEVLHVELDAAVCCPLPSDGDEDLLEVSSNGSSCDPALSVLTESADQLADLELMAPQEKASRKRPSGSDDIARTSKQGIEFAAVIPFPTDKDPRDFKRPKNSFNGQSHDEDQEDGEVNFTSISTTTIDHTLTIEATKPSSRVTIIERPPPIQTGLPQFEFFEEIDLNGSEDSDSETITPPPEFTLRHWVTDRDVVFVMPLRLHQVSIANFDNGRRVPLARREPATASTRWFSPPWGGSVACTTATADQWATCECFNNLDP</sequence>
<comment type="similarity">
    <text evidence="5">Belongs to the Fanconi anemia protein FANCD2 family.</text>
</comment>
<dbReference type="InterPro" id="IPR001849">
    <property type="entry name" value="PH_domain"/>
</dbReference>
<feature type="non-terminal residue" evidence="8">
    <location>
        <position position="1"/>
    </location>
</feature>
<evidence type="ECO:0000256" key="6">
    <source>
        <dbReference type="SAM" id="MobiDB-lite"/>
    </source>
</evidence>
<comment type="subcellular location">
    <subcellularLocation>
        <location evidence="1">Nucleus</location>
    </subcellularLocation>
</comment>
<feature type="region of interest" description="Disordered" evidence="6">
    <location>
        <begin position="1880"/>
        <end position="1920"/>
    </location>
</feature>
<dbReference type="PANTHER" id="PTHR32086">
    <property type="entry name" value="FANCONI ANEMIA GROUP D2 PROTEIN"/>
    <property type="match status" value="1"/>
</dbReference>
<dbReference type="GO" id="GO:0070182">
    <property type="term" value="F:DNA polymerase binding"/>
    <property type="evidence" value="ECO:0007669"/>
    <property type="project" value="TreeGrafter"/>
</dbReference>
<dbReference type="SMART" id="SM00233">
    <property type="entry name" value="PH"/>
    <property type="match status" value="1"/>
</dbReference>
<evidence type="ECO:0000256" key="2">
    <source>
        <dbReference type="ARBA" id="ARBA00022499"/>
    </source>
</evidence>
<feature type="region of interest" description="Disordered" evidence="6">
    <location>
        <begin position="1"/>
        <end position="21"/>
    </location>
</feature>
<dbReference type="InterPro" id="IPR011993">
    <property type="entry name" value="PH-like_dom_sf"/>
</dbReference>
<dbReference type="GO" id="GO:0000793">
    <property type="term" value="C:condensed chromosome"/>
    <property type="evidence" value="ECO:0007669"/>
    <property type="project" value="TreeGrafter"/>
</dbReference>
<keyword evidence="2" id="KW-1017">Isopeptide bond</keyword>
<evidence type="ECO:0000313" key="9">
    <source>
        <dbReference type="Proteomes" id="UP001146120"/>
    </source>
</evidence>
<dbReference type="GO" id="GO:0036297">
    <property type="term" value="P:interstrand cross-link repair"/>
    <property type="evidence" value="ECO:0007669"/>
    <property type="project" value="TreeGrafter"/>
</dbReference>
<dbReference type="GO" id="GO:0005634">
    <property type="term" value="C:nucleus"/>
    <property type="evidence" value="ECO:0007669"/>
    <property type="project" value="UniProtKB-SubCell"/>
</dbReference>
<protein>
    <recommendedName>
        <fullName evidence="7">PH domain-containing protein</fullName>
    </recommendedName>
</protein>
<evidence type="ECO:0000313" key="8">
    <source>
        <dbReference type="EMBL" id="DAZ98829.1"/>
    </source>
</evidence>
<keyword evidence="9" id="KW-1185">Reference proteome</keyword>
<feature type="compositionally biased region" description="Polar residues" evidence="6">
    <location>
        <begin position="1904"/>
        <end position="1918"/>
    </location>
</feature>
<feature type="compositionally biased region" description="Basic and acidic residues" evidence="6">
    <location>
        <begin position="2293"/>
        <end position="2306"/>
    </location>
</feature>
<dbReference type="GO" id="GO:1990918">
    <property type="term" value="P:double-strand break repair involved in meiotic recombination"/>
    <property type="evidence" value="ECO:0007669"/>
    <property type="project" value="TreeGrafter"/>
</dbReference>
<accession>A0AAV2YZG4</accession>
<feature type="compositionally biased region" description="Polar residues" evidence="6">
    <location>
        <begin position="2267"/>
        <end position="2286"/>
    </location>
</feature>
<dbReference type="CDD" id="cd00821">
    <property type="entry name" value="PH"/>
    <property type="match status" value="1"/>
</dbReference>
<feature type="compositionally biased region" description="Basic and acidic residues" evidence="6">
    <location>
        <begin position="2829"/>
        <end position="2838"/>
    </location>
</feature>
<dbReference type="PROSITE" id="PS50003">
    <property type="entry name" value="PH_DOMAIN"/>
    <property type="match status" value="1"/>
</dbReference>
<dbReference type="InterPro" id="IPR029448">
    <property type="entry name" value="FANCD2"/>
</dbReference>
<reference evidence="8" key="1">
    <citation type="submission" date="2022-11" db="EMBL/GenBank/DDBJ databases">
        <authorList>
            <person name="Morgan W.R."/>
            <person name="Tartar A."/>
        </authorList>
    </citation>
    <scope>NUCLEOTIDE SEQUENCE</scope>
    <source>
        <strain evidence="8">ARSEF 373</strain>
    </source>
</reference>
<gene>
    <name evidence="8" type="ORF">N0F65_000985</name>
</gene>
<keyword evidence="3" id="KW-0832">Ubl conjugation</keyword>
<feature type="compositionally biased region" description="Basic residues" evidence="6">
    <location>
        <begin position="1432"/>
        <end position="1443"/>
    </location>
</feature>
<dbReference type="Proteomes" id="UP001146120">
    <property type="component" value="Unassembled WGS sequence"/>
</dbReference>
<dbReference type="Pfam" id="PF14631">
    <property type="entry name" value="FancD2"/>
    <property type="match status" value="3"/>
</dbReference>
<name>A0AAV2YZG4_9STRA</name>
<evidence type="ECO:0000256" key="4">
    <source>
        <dbReference type="ARBA" id="ARBA00023242"/>
    </source>
</evidence>
<proteinExistence type="inferred from homology"/>
<reference evidence="8" key="2">
    <citation type="journal article" date="2023" name="Microbiol Resour">
        <title>Decontamination and Annotation of the Draft Genome Sequence of the Oomycete Lagenidium giganteum ARSEF 373.</title>
        <authorList>
            <person name="Morgan W.R."/>
            <person name="Tartar A."/>
        </authorList>
    </citation>
    <scope>NUCLEOTIDE SEQUENCE</scope>
    <source>
        <strain evidence="8">ARSEF 373</strain>
    </source>
</reference>
<feature type="region of interest" description="Disordered" evidence="6">
    <location>
        <begin position="2244"/>
        <end position="2418"/>
    </location>
</feature>
<feature type="region of interest" description="Disordered" evidence="6">
    <location>
        <begin position="1466"/>
        <end position="1488"/>
    </location>
</feature>
<dbReference type="EMBL" id="DAKRPA010000096">
    <property type="protein sequence ID" value="DAZ98829.1"/>
    <property type="molecule type" value="Genomic_DNA"/>
</dbReference>
<dbReference type="GO" id="GO:0031573">
    <property type="term" value="P:mitotic intra-S DNA damage checkpoint signaling"/>
    <property type="evidence" value="ECO:0007669"/>
    <property type="project" value="TreeGrafter"/>
</dbReference>
<comment type="caution">
    <text evidence="8">The sequence shown here is derived from an EMBL/GenBank/DDBJ whole genome shotgun (WGS) entry which is preliminary data.</text>
</comment>
<evidence type="ECO:0000259" key="7">
    <source>
        <dbReference type="PROSITE" id="PS50003"/>
    </source>
</evidence>
<dbReference type="GO" id="GO:0007129">
    <property type="term" value="P:homologous chromosome pairing at meiosis"/>
    <property type="evidence" value="ECO:0007669"/>
    <property type="project" value="TreeGrafter"/>
</dbReference>
<feature type="compositionally biased region" description="Polar residues" evidence="6">
    <location>
        <begin position="2402"/>
        <end position="2418"/>
    </location>
</feature>
<evidence type="ECO:0000256" key="5">
    <source>
        <dbReference type="ARBA" id="ARBA00093456"/>
    </source>
</evidence>
<feature type="region of interest" description="Disordered" evidence="6">
    <location>
        <begin position="2827"/>
        <end position="2854"/>
    </location>
</feature>
<evidence type="ECO:0000256" key="1">
    <source>
        <dbReference type="ARBA" id="ARBA00004123"/>
    </source>
</evidence>
<evidence type="ECO:0000256" key="3">
    <source>
        <dbReference type="ARBA" id="ARBA00022843"/>
    </source>
</evidence>
<dbReference type="PANTHER" id="PTHR32086:SF0">
    <property type="entry name" value="FANCONI ANEMIA GROUP D2 PROTEIN"/>
    <property type="match status" value="1"/>
</dbReference>
<feature type="domain" description="PH" evidence="7">
    <location>
        <begin position="1940"/>
        <end position="2051"/>
    </location>
</feature>
<feature type="region of interest" description="Disordered" evidence="6">
    <location>
        <begin position="1423"/>
        <end position="1451"/>
    </location>
</feature>
<dbReference type="Gene3D" id="2.30.29.30">
    <property type="entry name" value="Pleckstrin-homology domain (PH domain)/Phosphotyrosine-binding domain (PTB)"/>
    <property type="match status" value="1"/>
</dbReference>
<organism evidence="8 9">
    <name type="scientific">Lagenidium giganteum</name>
    <dbReference type="NCBI Taxonomy" id="4803"/>
    <lineage>
        <taxon>Eukaryota</taxon>
        <taxon>Sar</taxon>
        <taxon>Stramenopiles</taxon>
        <taxon>Oomycota</taxon>
        <taxon>Peronosporomycetes</taxon>
        <taxon>Pythiales</taxon>
        <taxon>Pythiaceae</taxon>
    </lineage>
</organism>
<keyword evidence="4" id="KW-0539">Nucleus</keyword>